<dbReference type="InterPro" id="IPR013785">
    <property type="entry name" value="Aldolase_TIM"/>
</dbReference>
<evidence type="ECO:0000256" key="2">
    <source>
        <dbReference type="ARBA" id="ARBA00004733"/>
    </source>
</evidence>
<dbReference type="InterPro" id="IPR002028">
    <property type="entry name" value="Trp_synthase_suA"/>
</dbReference>
<dbReference type="Gene3D" id="3.40.50.1100">
    <property type="match status" value="2"/>
</dbReference>
<dbReference type="InterPro" id="IPR018204">
    <property type="entry name" value="Trp_synthase_alpha_AS"/>
</dbReference>
<comment type="pathway">
    <text evidence="2 13">Amino-acid biosynthesis; L-tryptophan biosynthesis; L-tryptophan from chorismate: step 5/5.</text>
</comment>
<evidence type="ECO:0000259" key="15">
    <source>
        <dbReference type="Pfam" id="PF00291"/>
    </source>
</evidence>
<dbReference type="InterPro" id="IPR023026">
    <property type="entry name" value="Trp_synth_beta/beta-like"/>
</dbReference>
<protein>
    <recommendedName>
        <fullName evidence="6 13">Tryptophan synthase</fullName>
        <ecNumber evidence="5 13">4.2.1.20</ecNumber>
    </recommendedName>
</protein>
<keyword evidence="17" id="KW-1185">Reference proteome</keyword>
<evidence type="ECO:0000256" key="3">
    <source>
        <dbReference type="ARBA" id="ARBA00005761"/>
    </source>
</evidence>
<dbReference type="CDD" id="cd06446">
    <property type="entry name" value="Trp-synth_B"/>
    <property type="match status" value="1"/>
</dbReference>
<keyword evidence="10 13" id="KW-0057">Aromatic amino acid biosynthesis</keyword>
<evidence type="ECO:0000256" key="10">
    <source>
        <dbReference type="ARBA" id="ARBA00023141"/>
    </source>
</evidence>
<dbReference type="InterPro" id="IPR006653">
    <property type="entry name" value="Trp_synth_b_CS"/>
</dbReference>
<evidence type="ECO:0000256" key="7">
    <source>
        <dbReference type="ARBA" id="ARBA00022605"/>
    </source>
</evidence>
<dbReference type="OrthoDB" id="10050244at2759"/>
<dbReference type="InterPro" id="IPR001926">
    <property type="entry name" value="TrpB-like_PALP"/>
</dbReference>
<dbReference type="InterPro" id="IPR006654">
    <property type="entry name" value="Trp_synth_beta"/>
</dbReference>
<comment type="cofactor">
    <cofactor evidence="1 13">
        <name>pyridoxal 5'-phosphate</name>
        <dbReference type="ChEBI" id="CHEBI:597326"/>
    </cofactor>
</comment>
<feature type="region of interest" description="Disordered" evidence="14">
    <location>
        <begin position="292"/>
        <end position="323"/>
    </location>
</feature>
<dbReference type="STRING" id="2282107.A0A286UV97"/>
<evidence type="ECO:0000256" key="9">
    <source>
        <dbReference type="ARBA" id="ARBA00022898"/>
    </source>
</evidence>
<dbReference type="GO" id="GO:0004834">
    <property type="term" value="F:tryptophan synthase activity"/>
    <property type="evidence" value="ECO:0007669"/>
    <property type="project" value="UniProtKB-EC"/>
</dbReference>
<dbReference type="FunCoup" id="A0A286UV97">
    <property type="interactions" value="331"/>
</dbReference>
<evidence type="ECO:0000313" key="16">
    <source>
        <dbReference type="EMBL" id="PAV23498.1"/>
    </source>
</evidence>
<dbReference type="NCBIfam" id="TIGR00262">
    <property type="entry name" value="trpA"/>
    <property type="match status" value="1"/>
</dbReference>
<comment type="similarity">
    <text evidence="4">In the N-terminal section; belongs to the TrpA family.</text>
</comment>
<keyword evidence="9 13" id="KW-0663">Pyridoxal phosphate</keyword>
<dbReference type="EC" id="4.2.1.20" evidence="5 13"/>
<dbReference type="PANTHER" id="PTHR48077">
    <property type="entry name" value="TRYPTOPHAN SYNTHASE-RELATED"/>
    <property type="match status" value="1"/>
</dbReference>
<dbReference type="InterPro" id="IPR036052">
    <property type="entry name" value="TrpB-like_PALP_sf"/>
</dbReference>
<keyword evidence="8 13" id="KW-0822">Tryptophan biosynthesis</keyword>
<dbReference type="CDD" id="cd04724">
    <property type="entry name" value="Tryptophan_synthase_alpha"/>
    <property type="match status" value="1"/>
</dbReference>
<accession>A0A286UV97</accession>
<dbReference type="Proteomes" id="UP000217199">
    <property type="component" value="Unassembled WGS sequence"/>
</dbReference>
<evidence type="ECO:0000256" key="12">
    <source>
        <dbReference type="ARBA" id="ARBA00049047"/>
    </source>
</evidence>
<dbReference type="FunFam" id="3.40.50.1100:FF:000001">
    <property type="entry name" value="Tryptophan synthase beta chain"/>
    <property type="match status" value="1"/>
</dbReference>
<reference evidence="16 17" key="1">
    <citation type="journal article" date="2017" name="Mol. Ecol.">
        <title>Comparative and population genomic landscape of Phellinus noxius: A hypervariable fungus causing root rot in trees.</title>
        <authorList>
            <person name="Chung C.L."/>
            <person name="Lee T.J."/>
            <person name="Akiba M."/>
            <person name="Lee H.H."/>
            <person name="Kuo T.H."/>
            <person name="Liu D."/>
            <person name="Ke H.M."/>
            <person name="Yokoi T."/>
            <person name="Roa M.B."/>
            <person name="Lu M.J."/>
            <person name="Chang Y.Y."/>
            <person name="Ann P.J."/>
            <person name="Tsai J.N."/>
            <person name="Chen C.Y."/>
            <person name="Tzean S.S."/>
            <person name="Ota Y."/>
            <person name="Hattori T."/>
            <person name="Sahashi N."/>
            <person name="Liou R.F."/>
            <person name="Kikuchi T."/>
            <person name="Tsai I.J."/>
        </authorList>
    </citation>
    <scope>NUCLEOTIDE SEQUENCE [LARGE SCALE GENOMIC DNA]</scope>
    <source>
        <strain evidence="16 17">FFPRI411160</strain>
    </source>
</reference>
<dbReference type="Pfam" id="PF00290">
    <property type="entry name" value="Trp_syntA"/>
    <property type="match status" value="1"/>
</dbReference>
<keyword evidence="7 13" id="KW-0028">Amino-acid biosynthesis</keyword>
<feature type="domain" description="Tryptophan synthase beta chain-like PALP" evidence="15">
    <location>
        <begin position="382"/>
        <end position="704"/>
    </location>
</feature>
<comment type="similarity">
    <text evidence="3">In the C-terminal section; belongs to the TrpB family.</text>
</comment>
<dbReference type="Pfam" id="PF00291">
    <property type="entry name" value="PALP"/>
    <property type="match status" value="1"/>
</dbReference>
<dbReference type="FunFam" id="3.20.20.70:FF:000151">
    <property type="entry name" value="Tryptophan synthase"/>
    <property type="match status" value="1"/>
</dbReference>
<comment type="caution">
    <text evidence="16">The sequence shown here is derived from an EMBL/GenBank/DDBJ whole genome shotgun (WGS) entry which is preliminary data.</text>
</comment>
<organism evidence="16 17">
    <name type="scientific">Pyrrhoderma noxium</name>
    <dbReference type="NCBI Taxonomy" id="2282107"/>
    <lineage>
        <taxon>Eukaryota</taxon>
        <taxon>Fungi</taxon>
        <taxon>Dikarya</taxon>
        <taxon>Basidiomycota</taxon>
        <taxon>Agaricomycotina</taxon>
        <taxon>Agaricomycetes</taxon>
        <taxon>Hymenochaetales</taxon>
        <taxon>Hymenochaetaceae</taxon>
        <taxon>Pyrrhoderma</taxon>
    </lineage>
</organism>
<dbReference type="FunFam" id="3.40.50.1100:FF:000004">
    <property type="entry name" value="Tryptophan synthase beta chain"/>
    <property type="match status" value="1"/>
</dbReference>
<proteinExistence type="inferred from homology"/>
<comment type="catalytic activity">
    <reaction evidence="12 13">
        <text>(1S,2R)-1-C-(indol-3-yl)glycerol 3-phosphate + L-serine = D-glyceraldehyde 3-phosphate + L-tryptophan + H2O</text>
        <dbReference type="Rhea" id="RHEA:10532"/>
        <dbReference type="ChEBI" id="CHEBI:15377"/>
        <dbReference type="ChEBI" id="CHEBI:33384"/>
        <dbReference type="ChEBI" id="CHEBI:57912"/>
        <dbReference type="ChEBI" id="CHEBI:58866"/>
        <dbReference type="ChEBI" id="CHEBI:59776"/>
        <dbReference type="EC" id="4.2.1.20"/>
    </reaction>
</comment>
<evidence type="ECO:0000256" key="5">
    <source>
        <dbReference type="ARBA" id="ARBA00012043"/>
    </source>
</evidence>
<evidence type="ECO:0000256" key="14">
    <source>
        <dbReference type="SAM" id="MobiDB-lite"/>
    </source>
</evidence>
<dbReference type="Gene3D" id="3.20.20.70">
    <property type="entry name" value="Aldolase class I"/>
    <property type="match status" value="1"/>
</dbReference>
<sequence>MIAMTHHQSFSSPRRQKIFIGLKAGLAMAHIIQSVFSKKKAEGTPALVTFVTAGYPSIDATVPLMLSMEEGGADIIELGVPFSDPVADGVAIQETNGIALQNNIDYNACLSYVQEARWKGLKAPVILMGYYNPLLSYGEERAIEHAKEAGANGFIVVDLPPEEAIVFREKCADSGLSYIPLIAPSTSKPRIKILSSIADSFIYVVSKMGTTGSSAEVAMNVELPDILARVREYARVPLAVGFGVATRDHFNTVAGAGADGVVIGSRIISVIRDAPSGQIPQKVREYCAQISAKGQTPTHQTPAAQSKGQATQANDPSKDQATSHNAAELNVLPDRFGEFGGQFVPEALVDCLSELEAAHKSAMADPEFWKEFKGLYGYMNRPSKFYYSERLTEYMGGAKIWLKREDLNHTGSHKINNAIGQILLAKRLGKKRIIAETGAGQHGVATATVCARFGMECTVFMGSEDVRRQALNVFRMRMLGAKVVSVSSGSCTLKDAVNEAFRDWVTNLSTTHYLVGSAIGPHPFPTIVRDFQKVIGEEIREQLQEARGKLPDAVVACVGGGSNAIGSFYDFIPDKSVRLIGVEAGGDGVDTGRHSATLACGVPGVFHGVRTYVLQTKDGQITETHSVSAGLDYPGVGPEHAWLKSSGRAEYVVATDEDALRGFRLITQLEGIIPALESSHAVWAGLQLAKSLPKDQDIVICVSGRGDKDVEQISQLLPGKWEEKLDWHIA</sequence>
<name>A0A286UV97_9AGAM</name>
<dbReference type="SUPFAM" id="SSF51366">
    <property type="entry name" value="Ribulose-phoshate binding barrel"/>
    <property type="match status" value="1"/>
</dbReference>
<dbReference type="PROSITE" id="PS00168">
    <property type="entry name" value="TRP_SYNTHASE_BETA"/>
    <property type="match status" value="1"/>
</dbReference>
<dbReference type="InterPro" id="IPR011060">
    <property type="entry name" value="RibuloseP-bd_barrel"/>
</dbReference>
<dbReference type="InParanoid" id="A0A286UV97"/>
<evidence type="ECO:0000313" key="17">
    <source>
        <dbReference type="Proteomes" id="UP000217199"/>
    </source>
</evidence>
<keyword evidence="11 13" id="KW-0456">Lyase</keyword>
<dbReference type="PROSITE" id="PS00167">
    <property type="entry name" value="TRP_SYNTHASE_ALPHA"/>
    <property type="match status" value="1"/>
</dbReference>
<evidence type="ECO:0000256" key="4">
    <source>
        <dbReference type="ARBA" id="ARBA00006095"/>
    </source>
</evidence>
<evidence type="ECO:0000256" key="6">
    <source>
        <dbReference type="ARBA" id="ARBA00018724"/>
    </source>
</evidence>
<dbReference type="AlphaFoldDB" id="A0A286UV97"/>
<evidence type="ECO:0000256" key="1">
    <source>
        <dbReference type="ARBA" id="ARBA00001933"/>
    </source>
</evidence>
<evidence type="ECO:0000256" key="8">
    <source>
        <dbReference type="ARBA" id="ARBA00022822"/>
    </source>
</evidence>
<evidence type="ECO:0000256" key="11">
    <source>
        <dbReference type="ARBA" id="ARBA00023239"/>
    </source>
</evidence>
<dbReference type="EMBL" id="NBII01000001">
    <property type="protein sequence ID" value="PAV23498.1"/>
    <property type="molecule type" value="Genomic_DNA"/>
</dbReference>
<dbReference type="HAMAP" id="MF_00133">
    <property type="entry name" value="Trp_synth_beta"/>
    <property type="match status" value="1"/>
</dbReference>
<dbReference type="PANTHER" id="PTHR48077:SF3">
    <property type="entry name" value="TRYPTOPHAN SYNTHASE"/>
    <property type="match status" value="1"/>
</dbReference>
<gene>
    <name evidence="16" type="ORF">PNOK_0056600</name>
</gene>
<dbReference type="SUPFAM" id="SSF53686">
    <property type="entry name" value="Tryptophan synthase beta subunit-like PLP-dependent enzymes"/>
    <property type="match status" value="1"/>
</dbReference>
<dbReference type="UniPathway" id="UPA00035">
    <property type="reaction ID" value="UER00044"/>
</dbReference>
<evidence type="ECO:0000256" key="13">
    <source>
        <dbReference type="RuleBase" id="RU003663"/>
    </source>
</evidence>
<dbReference type="HAMAP" id="MF_00131">
    <property type="entry name" value="Trp_synth_alpha"/>
    <property type="match status" value="1"/>
</dbReference>
<dbReference type="GO" id="GO:0005737">
    <property type="term" value="C:cytoplasm"/>
    <property type="evidence" value="ECO:0007669"/>
    <property type="project" value="TreeGrafter"/>
</dbReference>
<dbReference type="NCBIfam" id="TIGR00263">
    <property type="entry name" value="trpB"/>
    <property type="match status" value="1"/>
</dbReference>